<dbReference type="AlphaFoldDB" id="W6A9J8"/>
<organism evidence="1 2">
    <name type="scientific">Spiroplasma sabaudiense Ar-1343</name>
    <dbReference type="NCBI Taxonomy" id="1276257"/>
    <lineage>
        <taxon>Bacteria</taxon>
        <taxon>Bacillati</taxon>
        <taxon>Mycoplasmatota</taxon>
        <taxon>Mollicutes</taxon>
        <taxon>Entomoplasmatales</taxon>
        <taxon>Spiroplasmataceae</taxon>
        <taxon>Spiroplasma</taxon>
    </lineage>
</organism>
<dbReference type="RefSeq" id="WP_025250951.1">
    <property type="nucleotide sequence ID" value="NZ_CP006934.1"/>
</dbReference>
<dbReference type="Proteomes" id="UP000019265">
    <property type="component" value="Chromosome"/>
</dbReference>
<gene>
    <name evidence="1" type="ORF">SSABA_v1c04040</name>
</gene>
<dbReference type="KEGG" id="ssab:SSABA_v1c04040"/>
<dbReference type="EMBL" id="CP006934">
    <property type="protein sequence ID" value="AHI53813.1"/>
    <property type="molecule type" value="Genomic_DNA"/>
</dbReference>
<accession>W6A9J8</accession>
<name>W6A9J8_9MOLU</name>
<sequence>MTELLKNEKLESWSRKALDFNAQLETLKQQTHASMIDHIKRNYFMSKTLKKRGLLTLQAFALGVNNLAGNLFRNFEFNIDDSEPQYYSLKKLDGQVIKIEFEKDKKITLTLIKQENIFTTTLKIKNILGFKKIKYQVHVFGKEPISIFSLNTFMRKVFLKKDFKQTFNSLDIGYKNKKEEVKNINSNELYLYRLDQFKNEK</sequence>
<proteinExistence type="predicted"/>
<keyword evidence="2" id="KW-1185">Reference proteome</keyword>
<dbReference type="HOGENOM" id="CLU_1359692_0_0_14"/>
<evidence type="ECO:0000313" key="2">
    <source>
        <dbReference type="Proteomes" id="UP000019265"/>
    </source>
</evidence>
<dbReference type="STRING" id="1276257.SSABA_v1c04040"/>
<dbReference type="PATRIC" id="fig|1276257.3.peg.414"/>
<evidence type="ECO:0000313" key="1">
    <source>
        <dbReference type="EMBL" id="AHI53813.1"/>
    </source>
</evidence>
<reference evidence="1 2" key="1">
    <citation type="journal article" date="2014" name="Genome Biol. Evol.">
        <title>Molecular evolution of the substrate utilization strategies and putative virulence factors in mosquito-associated Spiroplasma species.</title>
        <authorList>
            <person name="Chang T.H."/>
            <person name="Lo W.S."/>
            <person name="Ku C."/>
            <person name="Chen L.L."/>
            <person name="Kuo C.H."/>
        </authorList>
    </citation>
    <scope>NUCLEOTIDE SEQUENCE [LARGE SCALE GENOMIC DNA]</scope>
    <source>
        <strain evidence="1">Ar-1343</strain>
    </source>
</reference>
<protein>
    <submittedName>
        <fullName evidence="1">Uncharacterized protein</fullName>
    </submittedName>
</protein>